<dbReference type="EMBL" id="CP060139">
    <property type="protein sequence ID" value="QNR25108.1"/>
    <property type="molecule type" value="Genomic_DNA"/>
</dbReference>
<evidence type="ECO:0000313" key="1">
    <source>
        <dbReference type="EMBL" id="QNR25108.1"/>
    </source>
</evidence>
<sequence>MTNKAYSLWRVNGCQQACRRQAGFSRSVASFGLCGQESASNPPQAICKPLTKIKTMKVYKFIIAFFIVSFISSCGSSDDPRNDEKTQLIEEIENDGFKYIGPAQTQNGIWDTLMLGYTDRKNGVYHNKSERFEKLKIKGYEFEEVSDELYKTVILIYSFEFNDSEEEKKFENFQKYILNYQRHLKNQVEFYQQNGKWYLRFEPMP</sequence>
<accession>A0A7H0VHB0</accession>
<dbReference type="RefSeq" id="WP_210759633.1">
    <property type="nucleotide sequence ID" value="NZ_CP060139.1"/>
</dbReference>
<proteinExistence type="predicted"/>
<dbReference type="KEGG" id="chyd:H4K34_04525"/>
<dbReference type="Proteomes" id="UP000516305">
    <property type="component" value="Chromosome"/>
</dbReference>
<reference evidence="1 2" key="1">
    <citation type="submission" date="2020-08" db="EMBL/GenBank/DDBJ databases">
        <title>Croceimicrobium hydrocarbonivorans gen. nov., sp. nov., a novel marine bacterium isolated from a bacterial consortium that degrades polyethylene terephthalate.</title>
        <authorList>
            <person name="Liu R."/>
        </authorList>
    </citation>
    <scope>NUCLEOTIDE SEQUENCE [LARGE SCALE GENOMIC DNA]</scope>
    <source>
        <strain evidence="1 2">A20-9</strain>
    </source>
</reference>
<name>A0A7H0VHB0_9FLAO</name>
<keyword evidence="2" id="KW-1185">Reference proteome</keyword>
<dbReference type="AlphaFoldDB" id="A0A7H0VHB0"/>
<gene>
    <name evidence="1" type="ORF">H4K34_04525</name>
</gene>
<protein>
    <submittedName>
        <fullName evidence="1">Uncharacterized protein</fullName>
    </submittedName>
</protein>
<evidence type="ECO:0000313" key="2">
    <source>
        <dbReference type="Proteomes" id="UP000516305"/>
    </source>
</evidence>
<organism evidence="1 2">
    <name type="scientific">Croceimicrobium hydrocarbonivorans</name>
    <dbReference type="NCBI Taxonomy" id="2761580"/>
    <lineage>
        <taxon>Bacteria</taxon>
        <taxon>Pseudomonadati</taxon>
        <taxon>Bacteroidota</taxon>
        <taxon>Flavobacteriia</taxon>
        <taxon>Flavobacteriales</taxon>
        <taxon>Owenweeksiaceae</taxon>
        <taxon>Croceimicrobium</taxon>
    </lineage>
</organism>